<dbReference type="Proteomes" id="UP001176941">
    <property type="component" value="Chromosome 30"/>
</dbReference>
<proteinExistence type="predicted"/>
<reference evidence="2" key="1">
    <citation type="submission" date="2023-04" db="EMBL/GenBank/DDBJ databases">
        <authorList>
            <consortium name="ELIXIR-Norway"/>
        </authorList>
    </citation>
    <scope>NUCLEOTIDE SEQUENCE [LARGE SCALE GENOMIC DNA]</scope>
</reference>
<keyword evidence="3" id="KW-1185">Reference proteome</keyword>
<sequence length="131" mass="15372">MRPPPRSEMRDDSPTLHAEQFRDPHQIWNSRDSPRTPSEFERNTKFSTATRGMVRVHQIVSRSELIPCFRLKTYGNFMQSSQEEASLSNRELQRFPENTVRIREEHQVQHGNSRNGPCTPNRLQIRADSLL</sequence>
<organism evidence="2 3">
    <name type="scientific">Rangifer tarandus platyrhynchus</name>
    <name type="common">Svalbard reindeer</name>
    <dbReference type="NCBI Taxonomy" id="3082113"/>
    <lineage>
        <taxon>Eukaryota</taxon>
        <taxon>Metazoa</taxon>
        <taxon>Chordata</taxon>
        <taxon>Craniata</taxon>
        <taxon>Vertebrata</taxon>
        <taxon>Euteleostomi</taxon>
        <taxon>Mammalia</taxon>
        <taxon>Eutheria</taxon>
        <taxon>Laurasiatheria</taxon>
        <taxon>Artiodactyla</taxon>
        <taxon>Ruminantia</taxon>
        <taxon>Pecora</taxon>
        <taxon>Cervidae</taxon>
        <taxon>Odocoileinae</taxon>
        <taxon>Rangifer</taxon>
    </lineage>
</organism>
<feature type="compositionally biased region" description="Basic and acidic residues" evidence="1">
    <location>
        <begin position="32"/>
        <end position="44"/>
    </location>
</feature>
<gene>
    <name evidence="2" type="ORF">MRATA1EN1_LOCUS19933</name>
</gene>
<evidence type="ECO:0000256" key="1">
    <source>
        <dbReference type="SAM" id="MobiDB-lite"/>
    </source>
</evidence>
<protein>
    <submittedName>
        <fullName evidence="2">Uncharacterized protein</fullName>
    </submittedName>
</protein>
<name>A0ABN8ZFI9_RANTA</name>
<feature type="compositionally biased region" description="Basic and acidic residues" evidence="1">
    <location>
        <begin position="1"/>
        <end position="25"/>
    </location>
</feature>
<dbReference type="EMBL" id="OX459966">
    <property type="protein sequence ID" value="CAI9170971.1"/>
    <property type="molecule type" value="Genomic_DNA"/>
</dbReference>
<evidence type="ECO:0000313" key="3">
    <source>
        <dbReference type="Proteomes" id="UP001176941"/>
    </source>
</evidence>
<evidence type="ECO:0000313" key="2">
    <source>
        <dbReference type="EMBL" id="CAI9170971.1"/>
    </source>
</evidence>
<feature type="region of interest" description="Disordered" evidence="1">
    <location>
        <begin position="1"/>
        <end position="46"/>
    </location>
</feature>
<accession>A0ABN8ZFI9</accession>